<evidence type="ECO:0000313" key="2">
    <source>
        <dbReference type="EMBL" id="MBQ0959958.1"/>
    </source>
</evidence>
<dbReference type="AlphaFoldDB" id="A0A940YGT8"/>
<dbReference type="Pfam" id="PF09694">
    <property type="entry name" value="Gcw_chp"/>
    <property type="match status" value="1"/>
</dbReference>
<reference evidence="2" key="1">
    <citation type="submission" date="2021-04" db="EMBL/GenBank/DDBJ databases">
        <title>The genome sequence of Ideonella sp. 4Y11.</title>
        <authorList>
            <person name="Liu Y."/>
        </authorList>
    </citation>
    <scope>NUCLEOTIDE SEQUENCE</scope>
    <source>
        <strain evidence="2">4Y11</strain>
    </source>
</reference>
<evidence type="ECO:0000256" key="1">
    <source>
        <dbReference type="SAM" id="SignalP"/>
    </source>
</evidence>
<keyword evidence="3" id="KW-1185">Reference proteome</keyword>
<proteinExistence type="predicted"/>
<dbReference type="NCBIfam" id="TIGR02001">
    <property type="entry name" value="gcw_chp"/>
    <property type="match status" value="1"/>
</dbReference>
<protein>
    <submittedName>
        <fullName evidence="2">TorF family putative porin</fullName>
    </submittedName>
</protein>
<evidence type="ECO:0000313" key="3">
    <source>
        <dbReference type="Proteomes" id="UP000678374"/>
    </source>
</evidence>
<accession>A0A940YGT8</accession>
<dbReference type="EMBL" id="JAGQDE010000011">
    <property type="protein sequence ID" value="MBQ0959958.1"/>
    <property type="molecule type" value="Genomic_DNA"/>
</dbReference>
<organism evidence="2 3">
    <name type="scientific">Ideonella aquatica</name>
    <dbReference type="NCBI Taxonomy" id="2824119"/>
    <lineage>
        <taxon>Bacteria</taxon>
        <taxon>Pseudomonadati</taxon>
        <taxon>Pseudomonadota</taxon>
        <taxon>Betaproteobacteria</taxon>
        <taxon>Burkholderiales</taxon>
        <taxon>Sphaerotilaceae</taxon>
        <taxon>Ideonella</taxon>
    </lineage>
</organism>
<keyword evidence="1" id="KW-0732">Signal</keyword>
<dbReference type="InterPro" id="IPR010239">
    <property type="entry name" value="CHP02001"/>
</dbReference>
<dbReference type="Proteomes" id="UP000678374">
    <property type="component" value="Unassembled WGS sequence"/>
</dbReference>
<sequence>MNKSLIALAASLLLTALPTVSQAEEASPLSFNVSLTSDYRYRGISQTRVKPALQGGLDFAGPNGLYLGAWASTIKWVKDGGGDASVEIDVYGGWKGEVSAGLTLDVGALTYIYPSNNLNPSANTTEIYGALSYGPATLKYSHSVTNLFGFPNSKNSGYVDLSAGFDLGDGLMLTPHVGYQKVAHLSAASYTDYSLTLSKTFGMWTPSIAVVNTDTDAYVSPVGNKDLGKSGVVLAVKAAF</sequence>
<feature type="chain" id="PRO_5036906799" evidence="1">
    <location>
        <begin position="24"/>
        <end position="240"/>
    </location>
</feature>
<dbReference type="RefSeq" id="WP_210802638.1">
    <property type="nucleotide sequence ID" value="NZ_JAGQDE010000011.1"/>
</dbReference>
<comment type="caution">
    <text evidence="2">The sequence shown here is derived from an EMBL/GenBank/DDBJ whole genome shotgun (WGS) entry which is preliminary data.</text>
</comment>
<gene>
    <name evidence="2" type="ORF">KAK06_13475</name>
</gene>
<feature type="signal peptide" evidence="1">
    <location>
        <begin position="1"/>
        <end position="23"/>
    </location>
</feature>
<name>A0A940YGT8_9BURK</name>